<dbReference type="PANTHER" id="PTHR43425">
    <property type="entry name" value="OXYGEN-INSENSITIVE NADPH NITROREDUCTASE"/>
    <property type="match status" value="1"/>
</dbReference>
<name>A0AAT9F7I2_9BACT</name>
<evidence type="ECO:0000259" key="5">
    <source>
        <dbReference type="Pfam" id="PF00881"/>
    </source>
</evidence>
<organism evidence="6">
    <name type="scientific">Mycoplasmopsis californica HAZ160_1</name>
    <dbReference type="NCBI Taxonomy" id="1397850"/>
    <lineage>
        <taxon>Bacteria</taxon>
        <taxon>Bacillati</taxon>
        <taxon>Mycoplasmatota</taxon>
        <taxon>Mycoplasmoidales</taxon>
        <taxon>Metamycoplasmataceae</taxon>
        <taxon>Mycoplasmopsis</taxon>
    </lineage>
</organism>
<dbReference type="Gene3D" id="3.40.109.10">
    <property type="entry name" value="NADH Oxidase"/>
    <property type="match status" value="1"/>
</dbReference>
<reference evidence="6" key="4">
    <citation type="submission" date="2024-06" db="EMBL/GenBank/DDBJ databases">
        <authorList>
            <consortium name="Mycoplasma californicum genome sequencing consortium"/>
            <person name="Hata E."/>
            <person name="Tanaka K."/>
            <person name="Tamamura Y."/>
        </authorList>
    </citation>
    <scope>NUCLEOTIDE SEQUENCE</scope>
    <source>
        <strain evidence="6">HAZ160_1</strain>
    </source>
</reference>
<dbReference type="InterPro" id="IPR029479">
    <property type="entry name" value="Nitroreductase"/>
</dbReference>
<gene>
    <name evidence="6" type="primary">nfnB</name>
    <name evidence="6" type="ORF">MCAL160_0118</name>
</gene>
<dbReference type="SUPFAM" id="SSF55469">
    <property type="entry name" value="FMN-dependent nitroreductase-like"/>
    <property type="match status" value="1"/>
</dbReference>
<dbReference type="RefSeq" id="WP_041102863.1">
    <property type="nucleotide sequence ID" value="NZ_AP013353.1"/>
</dbReference>
<comment type="similarity">
    <text evidence="1">Belongs to the flavin oxidoreductase frp family.</text>
</comment>
<evidence type="ECO:0000256" key="4">
    <source>
        <dbReference type="ARBA" id="ARBA00023002"/>
    </source>
</evidence>
<dbReference type="InterPro" id="IPR000415">
    <property type="entry name" value="Nitroreductase-like"/>
</dbReference>
<dbReference type="AlphaFoldDB" id="A0AAT9F7I2"/>
<feature type="domain" description="Nitroreductase" evidence="5">
    <location>
        <begin position="7"/>
        <end position="164"/>
    </location>
</feature>
<dbReference type="Pfam" id="PF00881">
    <property type="entry name" value="Nitroreductase"/>
    <property type="match status" value="1"/>
</dbReference>
<dbReference type="EMBL" id="AP013353">
    <property type="protein sequence ID" value="BAP00848.1"/>
    <property type="molecule type" value="Genomic_DNA"/>
</dbReference>
<evidence type="ECO:0000256" key="3">
    <source>
        <dbReference type="ARBA" id="ARBA00022643"/>
    </source>
</evidence>
<reference evidence="6" key="2">
    <citation type="journal article" date="2014" name="Genome Announc.">
        <title>Complete Genome Sequence of Mycoplasma californicum Strain HAZ160_1 from Bovine Mastitic Milk in Japan.</title>
        <authorList>
            <person name="Hata E."/>
            <person name="Murakami K."/>
        </authorList>
    </citation>
    <scope>NUCLEOTIDE SEQUENCE</scope>
    <source>
        <strain evidence="6">HAZ160_1</strain>
    </source>
</reference>
<proteinExistence type="inferred from homology"/>
<dbReference type="InterPro" id="IPR016446">
    <property type="entry name" value="Flavin_OxRdtase_Frp"/>
</dbReference>
<keyword evidence="2" id="KW-0285">Flavoprotein</keyword>
<evidence type="ECO:0000313" key="6">
    <source>
        <dbReference type="EMBL" id="BAP00848.1"/>
    </source>
</evidence>
<evidence type="ECO:0000256" key="1">
    <source>
        <dbReference type="ARBA" id="ARBA00008366"/>
    </source>
</evidence>
<keyword evidence="3" id="KW-0288">FMN</keyword>
<reference evidence="6" key="3">
    <citation type="journal article" date="2019" name="Vet. Microbiol.">
        <title>Mutations associated with change of susceptibility to lincosamides and/or macrolides in field and laboratory-derived Mycoplasma californicum strains in Japan, and development of a rapid detection method for these mutations.</title>
        <authorList>
            <person name="Hata E."/>
            <person name="Nagai K."/>
            <person name="Murakami K."/>
        </authorList>
    </citation>
    <scope>NUCLEOTIDE SEQUENCE</scope>
    <source>
        <strain evidence="6">HAZ160_1</strain>
    </source>
</reference>
<dbReference type="KEGG" id="mcm:MCAL160_0118"/>
<dbReference type="GO" id="GO:0016491">
    <property type="term" value="F:oxidoreductase activity"/>
    <property type="evidence" value="ECO:0007669"/>
    <property type="project" value="UniProtKB-KW"/>
</dbReference>
<accession>A0AAT9F7I2</accession>
<keyword evidence="4" id="KW-0560">Oxidoreductase</keyword>
<dbReference type="PANTHER" id="PTHR43425:SF2">
    <property type="entry name" value="OXYGEN-INSENSITIVE NADPH NITROREDUCTASE"/>
    <property type="match status" value="1"/>
</dbReference>
<evidence type="ECO:0000256" key="2">
    <source>
        <dbReference type="ARBA" id="ARBA00022630"/>
    </source>
</evidence>
<protein>
    <submittedName>
        <fullName evidence="6">NADPH flavin oxidoreductase</fullName>
    </submittedName>
</protein>
<reference evidence="6" key="1">
    <citation type="journal article" date="2014" name="Appl. Environ. Microbiol.">
        <title>Molecular Epidemiology of Cases of Mycoplasma californicum Infection in Japan.</title>
        <authorList>
            <person name="Hata E."/>
            <person name="Suzuki K."/>
            <person name="Hanyu H."/>
            <person name="Itoh M."/>
            <person name="Higuchi H."/>
            <person name="Kobayashi H."/>
        </authorList>
    </citation>
    <scope>NUCLEOTIDE SEQUENCE</scope>
    <source>
        <strain evidence="6">HAZ160_1</strain>
    </source>
</reference>
<sequence length="243" mass="27916">MDFYTKIKNRYSVREYDTSKEISQDDYNKIIDVINSAPNSSNWHSSSVIVVRDKNLLERLGATSKYTGAIKTCSMFLIFLADYNRLNNAQDKFPEYEYNNHSSESYTVAVGDAFIQATMAQDIAIELGLSTCFLGLTRTIVKELTEILEIKGQAFPVIGLTIGYAKNNGEIKPKMNRVFNDRYDFERLKSDIENYNHKLISHFSKINPDKKAWSYQEATMKSASSYKMDTDLIEDIWGLKLQK</sequence>